<accession>A0A9P8UZX3</accession>
<evidence type="ECO:0000313" key="2">
    <source>
        <dbReference type="EMBL" id="KAH6661469.1"/>
    </source>
</evidence>
<reference evidence="2" key="1">
    <citation type="journal article" date="2021" name="Nat. Commun.">
        <title>Genetic determinants of endophytism in the Arabidopsis root mycobiome.</title>
        <authorList>
            <person name="Mesny F."/>
            <person name="Miyauchi S."/>
            <person name="Thiergart T."/>
            <person name="Pickel B."/>
            <person name="Atanasova L."/>
            <person name="Karlsson M."/>
            <person name="Huettel B."/>
            <person name="Barry K.W."/>
            <person name="Haridas S."/>
            <person name="Chen C."/>
            <person name="Bauer D."/>
            <person name="Andreopoulos W."/>
            <person name="Pangilinan J."/>
            <person name="LaButti K."/>
            <person name="Riley R."/>
            <person name="Lipzen A."/>
            <person name="Clum A."/>
            <person name="Drula E."/>
            <person name="Henrissat B."/>
            <person name="Kohler A."/>
            <person name="Grigoriev I.V."/>
            <person name="Martin F.M."/>
            <person name="Hacquard S."/>
        </authorList>
    </citation>
    <scope>NUCLEOTIDE SEQUENCE</scope>
    <source>
        <strain evidence="2">MPI-SDFR-AT-0117</strain>
    </source>
</reference>
<sequence>MKLSLAILAPLAAFTQLCTANFDIYRTEDSGIVGGSTSNWAISAGEPSCNEVRNQRTWYSIGNVSGNRIGINCVGSCAFEDRVDGISRFEMHFSNNPLFHWNLYRDRGHPYKMYGLDGKVYGECIMYPGHSYVCPSVGTLSGRRKFRCLTQFTAAQIIAAR</sequence>
<comment type="caution">
    <text evidence="2">The sequence shown here is derived from an EMBL/GenBank/DDBJ whole genome shotgun (WGS) entry which is preliminary data.</text>
</comment>
<feature type="chain" id="PRO_5040200622" evidence="1">
    <location>
        <begin position="21"/>
        <end position="161"/>
    </location>
</feature>
<dbReference type="OrthoDB" id="3770142at2759"/>
<evidence type="ECO:0000313" key="3">
    <source>
        <dbReference type="Proteomes" id="UP000770015"/>
    </source>
</evidence>
<keyword evidence="1" id="KW-0732">Signal</keyword>
<name>A0A9P8UZX3_9PEZI</name>
<gene>
    <name evidence="2" type="ORF">F5X68DRAFT_271902</name>
</gene>
<protein>
    <submittedName>
        <fullName evidence="2">Uncharacterized protein</fullName>
    </submittedName>
</protein>
<evidence type="ECO:0000256" key="1">
    <source>
        <dbReference type="SAM" id="SignalP"/>
    </source>
</evidence>
<organism evidence="2 3">
    <name type="scientific">Plectosphaerella plurivora</name>
    <dbReference type="NCBI Taxonomy" id="936078"/>
    <lineage>
        <taxon>Eukaryota</taxon>
        <taxon>Fungi</taxon>
        <taxon>Dikarya</taxon>
        <taxon>Ascomycota</taxon>
        <taxon>Pezizomycotina</taxon>
        <taxon>Sordariomycetes</taxon>
        <taxon>Hypocreomycetidae</taxon>
        <taxon>Glomerellales</taxon>
        <taxon>Plectosphaerellaceae</taxon>
        <taxon>Plectosphaerella</taxon>
    </lineage>
</organism>
<proteinExistence type="predicted"/>
<feature type="signal peptide" evidence="1">
    <location>
        <begin position="1"/>
        <end position="20"/>
    </location>
</feature>
<dbReference type="EMBL" id="JAGSXJ010000053">
    <property type="protein sequence ID" value="KAH6661469.1"/>
    <property type="molecule type" value="Genomic_DNA"/>
</dbReference>
<dbReference type="AlphaFoldDB" id="A0A9P8UZX3"/>
<dbReference type="Proteomes" id="UP000770015">
    <property type="component" value="Unassembled WGS sequence"/>
</dbReference>
<keyword evidence="3" id="KW-1185">Reference proteome</keyword>